<evidence type="ECO:0000313" key="2">
    <source>
        <dbReference type="EMBL" id="RZU01535.1"/>
    </source>
</evidence>
<dbReference type="Pfam" id="PF00583">
    <property type="entry name" value="Acetyltransf_1"/>
    <property type="match status" value="1"/>
</dbReference>
<name>A0A4Q7VY78_9ACTN</name>
<keyword evidence="3" id="KW-1185">Reference proteome</keyword>
<dbReference type="Proteomes" id="UP000292027">
    <property type="component" value="Unassembled WGS sequence"/>
</dbReference>
<protein>
    <submittedName>
        <fullName evidence="2">Acetyltransferase (GNAT) family protein</fullName>
    </submittedName>
</protein>
<sequence length="310" mass="33265">MPPPQNHKHVCELSAAWCVIGGMAIALSTAGVGELDEVVGVLRGWQRDGVPVQLHPGDLGWFWRFGAEATAAATRVWRRGGEIVAVGMLDEPDWLRMAIAPELQRDDELAQRIVEDVSTPDSGVLIEGQVAVETPMGALVQDLLFKDGWDADKPWIPLVRSLSGPVPDPGMRVDVVGSEDAHERTGVQRASFDGSTFTNDRWFAMADGLPYADARCLIARNKLGESVAAATVWSAGEGRPGYIEPMGVHRLHRGRGYGTAIVLACARALQEMGASSIYTCTPASNDGAVATYQAAGLEPQAEIRAQNRNA</sequence>
<comment type="caution">
    <text evidence="2">The sequence shown here is derived from an EMBL/GenBank/DDBJ whole genome shotgun (WGS) entry which is preliminary data.</text>
</comment>
<proteinExistence type="predicted"/>
<feature type="domain" description="N-acetyltransferase" evidence="1">
    <location>
        <begin position="171"/>
        <end position="310"/>
    </location>
</feature>
<dbReference type="InterPro" id="IPR000182">
    <property type="entry name" value="GNAT_dom"/>
</dbReference>
<dbReference type="CDD" id="cd04301">
    <property type="entry name" value="NAT_SF"/>
    <property type="match status" value="1"/>
</dbReference>
<gene>
    <name evidence="2" type="ORF">EV645_8368</name>
</gene>
<evidence type="ECO:0000259" key="1">
    <source>
        <dbReference type="PROSITE" id="PS51186"/>
    </source>
</evidence>
<dbReference type="PROSITE" id="PS51186">
    <property type="entry name" value="GNAT"/>
    <property type="match status" value="1"/>
</dbReference>
<dbReference type="Gene3D" id="3.40.630.30">
    <property type="match status" value="1"/>
</dbReference>
<organism evidence="2 3">
    <name type="scientific">Kribbella rubisoli</name>
    <dbReference type="NCBI Taxonomy" id="3075929"/>
    <lineage>
        <taxon>Bacteria</taxon>
        <taxon>Bacillati</taxon>
        <taxon>Actinomycetota</taxon>
        <taxon>Actinomycetes</taxon>
        <taxon>Propionibacteriales</taxon>
        <taxon>Kribbellaceae</taxon>
        <taxon>Kribbella</taxon>
    </lineage>
</organism>
<dbReference type="AlphaFoldDB" id="A0A4Q7VY78"/>
<dbReference type="SUPFAM" id="SSF55729">
    <property type="entry name" value="Acyl-CoA N-acyltransferases (Nat)"/>
    <property type="match status" value="1"/>
</dbReference>
<evidence type="ECO:0000313" key="3">
    <source>
        <dbReference type="Proteomes" id="UP000292027"/>
    </source>
</evidence>
<reference evidence="2 3" key="1">
    <citation type="journal article" date="2015" name="Stand. Genomic Sci.">
        <title>Genomic Encyclopedia of Bacterial and Archaeal Type Strains, Phase III: the genomes of soil and plant-associated and newly described type strains.</title>
        <authorList>
            <person name="Whitman W.B."/>
            <person name="Woyke T."/>
            <person name="Klenk H.P."/>
            <person name="Zhou Y."/>
            <person name="Lilburn T.G."/>
            <person name="Beck B.J."/>
            <person name="De Vos P."/>
            <person name="Vandamme P."/>
            <person name="Eisen J.A."/>
            <person name="Garrity G."/>
            <person name="Hugenholtz P."/>
            <person name="Kyrpides N.C."/>
        </authorList>
    </citation>
    <scope>NUCLEOTIDE SEQUENCE [LARGE SCALE GENOMIC DNA]</scope>
    <source>
        <strain evidence="2 3">VKM Ac-2540</strain>
    </source>
</reference>
<dbReference type="GO" id="GO:0016747">
    <property type="term" value="F:acyltransferase activity, transferring groups other than amino-acyl groups"/>
    <property type="evidence" value="ECO:0007669"/>
    <property type="project" value="InterPro"/>
</dbReference>
<accession>A0A4Q7VY78</accession>
<dbReference type="EMBL" id="SHKR01000019">
    <property type="protein sequence ID" value="RZU01535.1"/>
    <property type="molecule type" value="Genomic_DNA"/>
</dbReference>
<dbReference type="InterPro" id="IPR016181">
    <property type="entry name" value="Acyl_CoA_acyltransferase"/>
</dbReference>